<organism evidence="1">
    <name type="scientific">Siphoviridae sp. ct3lF2</name>
    <dbReference type="NCBI Taxonomy" id="2825324"/>
    <lineage>
        <taxon>Viruses</taxon>
        <taxon>Duplodnaviria</taxon>
        <taxon>Heunggongvirae</taxon>
        <taxon>Uroviricota</taxon>
        <taxon>Caudoviricetes</taxon>
    </lineage>
</organism>
<protein>
    <submittedName>
        <fullName evidence="1">Uncharacterized protein</fullName>
    </submittedName>
</protein>
<dbReference type="EMBL" id="BK015473">
    <property type="protein sequence ID" value="DAE08727.1"/>
    <property type="molecule type" value="Genomic_DNA"/>
</dbReference>
<accession>A0A8S5PNI2</accession>
<evidence type="ECO:0000313" key="1">
    <source>
        <dbReference type="EMBL" id="DAE08727.1"/>
    </source>
</evidence>
<name>A0A8S5PNI2_9CAUD</name>
<proteinExistence type="predicted"/>
<reference evidence="1" key="1">
    <citation type="journal article" date="2021" name="Proc. Natl. Acad. Sci. U.S.A.">
        <title>A Catalog of Tens of Thousands of Viruses from Human Metagenomes Reveals Hidden Associations with Chronic Diseases.</title>
        <authorList>
            <person name="Tisza M.J."/>
            <person name="Buck C.B."/>
        </authorList>
    </citation>
    <scope>NUCLEOTIDE SEQUENCE</scope>
    <source>
        <strain evidence="1">Ct3lF2</strain>
    </source>
</reference>
<sequence>MGYWDEAQKLYDETAAKTEAIMEQYKEYHNPGMLDGEPWEAELREIDHAFYGALKALWEKYPDWENEEKPQHIKDLAAKHKK</sequence>